<evidence type="ECO:0000259" key="10">
    <source>
        <dbReference type="PROSITE" id="PS50089"/>
    </source>
</evidence>
<dbReference type="GO" id="GO:0008270">
    <property type="term" value="F:zinc ion binding"/>
    <property type="evidence" value="ECO:0007669"/>
    <property type="project" value="UniProtKB-KW"/>
</dbReference>
<keyword evidence="12" id="KW-1185">Reference proteome</keyword>
<dbReference type="SMART" id="SM00184">
    <property type="entry name" value="RING"/>
    <property type="match status" value="1"/>
</dbReference>
<dbReference type="GO" id="GO:0061630">
    <property type="term" value="F:ubiquitin protein ligase activity"/>
    <property type="evidence" value="ECO:0007669"/>
    <property type="project" value="UniProtKB-EC"/>
</dbReference>
<evidence type="ECO:0000256" key="1">
    <source>
        <dbReference type="ARBA" id="ARBA00000900"/>
    </source>
</evidence>
<evidence type="ECO:0000313" key="12">
    <source>
        <dbReference type="Proteomes" id="UP001279734"/>
    </source>
</evidence>
<dbReference type="EMBL" id="BSYO01000017">
    <property type="protein sequence ID" value="GMH17096.1"/>
    <property type="molecule type" value="Genomic_DNA"/>
</dbReference>
<sequence>MAKGSGLPLPELEEEDEPEEILTLNSIPYWSHVYGSDSDPIAPDDHQQRASVDDGGDNFESDLSDRIHELAADASESDSTDLFDRENPVNFVVDLFQESMEQTNVTLDCDRSFSERSFHESRSGVIGRSSEFGVDCLDSELGIGLGWGLDLEDDNCDEFIVSDCGDDFFVARRNTKTEILGNLVDGDMLSGGLRVVGMASDSEEDENDLLGIIDLHSEEEDYYAADNMNDDDISIPLCWDSFQLEDNRDAGVDFEWEEVDGRVDEREAMSVMVNPEEEESASISTVTRTEEGGGAEREGHSDWEVLLNVNNLDRNPEMESDAGPSFGEHDDYIYTTDFEMMFGQFGGGENGFMGRLPASKSVIDNLPCVVMTEKEVLYNNALCAVCKDEYRLEELAKELPCSHRYHGDCILPWLEIRNTCPVCRYELPTDDPDYEQRRTQRAT</sequence>
<keyword evidence="4" id="KW-0479">Metal-binding</keyword>
<evidence type="ECO:0000256" key="9">
    <source>
        <dbReference type="SAM" id="MobiDB-lite"/>
    </source>
</evidence>
<dbReference type="EC" id="2.3.2.27" evidence="2"/>
<comment type="catalytic activity">
    <reaction evidence="1">
        <text>S-ubiquitinyl-[E2 ubiquitin-conjugating enzyme]-L-cysteine + [acceptor protein]-L-lysine = [E2 ubiquitin-conjugating enzyme]-L-cysteine + N(6)-ubiquitinyl-[acceptor protein]-L-lysine.</text>
        <dbReference type="EC" id="2.3.2.27"/>
    </reaction>
</comment>
<dbReference type="PANTHER" id="PTHR15710:SF202">
    <property type="entry name" value="RING-TYPE E3 UBIQUITIN TRANSFERASE"/>
    <property type="match status" value="1"/>
</dbReference>
<dbReference type="PROSITE" id="PS50089">
    <property type="entry name" value="ZF_RING_2"/>
    <property type="match status" value="1"/>
</dbReference>
<evidence type="ECO:0000256" key="8">
    <source>
        <dbReference type="PROSITE-ProRule" id="PRU00175"/>
    </source>
</evidence>
<dbReference type="SUPFAM" id="SSF57850">
    <property type="entry name" value="RING/U-box"/>
    <property type="match status" value="1"/>
</dbReference>
<proteinExistence type="predicted"/>
<feature type="compositionally biased region" description="Basic and acidic residues" evidence="9">
    <location>
        <begin position="43"/>
        <end position="52"/>
    </location>
</feature>
<dbReference type="GO" id="GO:0005737">
    <property type="term" value="C:cytoplasm"/>
    <property type="evidence" value="ECO:0007669"/>
    <property type="project" value="TreeGrafter"/>
</dbReference>
<dbReference type="Gene3D" id="3.30.40.10">
    <property type="entry name" value="Zinc/RING finger domain, C3HC4 (zinc finger)"/>
    <property type="match status" value="1"/>
</dbReference>
<comment type="caution">
    <text evidence="11">The sequence shown here is derived from an EMBL/GenBank/DDBJ whole genome shotgun (WGS) entry which is preliminary data.</text>
</comment>
<dbReference type="AlphaFoldDB" id="A0AAD3SUD4"/>
<dbReference type="PANTHER" id="PTHR15710">
    <property type="entry name" value="E3 UBIQUITIN-PROTEIN LIGASE PRAJA"/>
    <property type="match status" value="1"/>
</dbReference>
<evidence type="ECO:0000256" key="2">
    <source>
        <dbReference type="ARBA" id="ARBA00012483"/>
    </source>
</evidence>
<evidence type="ECO:0000256" key="4">
    <source>
        <dbReference type="ARBA" id="ARBA00022723"/>
    </source>
</evidence>
<keyword evidence="3" id="KW-0808">Transferase</keyword>
<feature type="region of interest" description="Disordered" evidence="9">
    <location>
        <begin position="34"/>
        <end position="62"/>
    </location>
</feature>
<evidence type="ECO:0000313" key="11">
    <source>
        <dbReference type="EMBL" id="GMH17096.1"/>
    </source>
</evidence>
<evidence type="ECO:0000256" key="3">
    <source>
        <dbReference type="ARBA" id="ARBA00022679"/>
    </source>
</evidence>
<organism evidence="11 12">
    <name type="scientific">Nepenthes gracilis</name>
    <name type="common">Slender pitcher plant</name>
    <dbReference type="NCBI Taxonomy" id="150966"/>
    <lineage>
        <taxon>Eukaryota</taxon>
        <taxon>Viridiplantae</taxon>
        <taxon>Streptophyta</taxon>
        <taxon>Embryophyta</taxon>
        <taxon>Tracheophyta</taxon>
        <taxon>Spermatophyta</taxon>
        <taxon>Magnoliopsida</taxon>
        <taxon>eudicotyledons</taxon>
        <taxon>Gunneridae</taxon>
        <taxon>Pentapetalae</taxon>
        <taxon>Caryophyllales</taxon>
        <taxon>Nepenthaceae</taxon>
        <taxon>Nepenthes</taxon>
    </lineage>
</organism>
<evidence type="ECO:0000256" key="5">
    <source>
        <dbReference type="ARBA" id="ARBA00022771"/>
    </source>
</evidence>
<dbReference type="GO" id="GO:0016567">
    <property type="term" value="P:protein ubiquitination"/>
    <property type="evidence" value="ECO:0007669"/>
    <property type="project" value="TreeGrafter"/>
</dbReference>
<keyword evidence="7" id="KW-0862">Zinc</keyword>
<reference evidence="11" key="1">
    <citation type="submission" date="2023-05" db="EMBL/GenBank/DDBJ databases">
        <title>Nepenthes gracilis genome sequencing.</title>
        <authorList>
            <person name="Fukushima K."/>
        </authorList>
    </citation>
    <scope>NUCLEOTIDE SEQUENCE</scope>
    <source>
        <strain evidence="11">SING2019-196</strain>
    </source>
</reference>
<feature type="compositionally biased region" description="Basic and acidic residues" evidence="9">
    <location>
        <begin position="288"/>
        <end position="298"/>
    </location>
</feature>
<keyword evidence="5 8" id="KW-0863">Zinc-finger</keyword>
<dbReference type="InterPro" id="IPR013083">
    <property type="entry name" value="Znf_RING/FYVE/PHD"/>
</dbReference>
<dbReference type="FunFam" id="3.30.40.10:FF:000022">
    <property type="entry name" value="E3 ubiquitin-protein ligase RING1-like"/>
    <property type="match status" value="1"/>
</dbReference>
<feature type="domain" description="RING-type" evidence="10">
    <location>
        <begin position="383"/>
        <end position="424"/>
    </location>
</feature>
<dbReference type="InterPro" id="IPR001841">
    <property type="entry name" value="Znf_RING"/>
</dbReference>
<dbReference type="Proteomes" id="UP001279734">
    <property type="component" value="Unassembled WGS sequence"/>
</dbReference>
<feature type="region of interest" description="Disordered" evidence="9">
    <location>
        <begin position="275"/>
        <end position="298"/>
    </location>
</feature>
<keyword evidence="6" id="KW-0833">Ubl conjugation pathway</keyword>
<gene>
    <name evidence="11" type="ORF">Nepgr_018937</name>
</gene>
<protein>
    <recommendedName>
        <fullName evidence="2">RING-type E3 ubiquitin transferase</fullName>
        <ecNumber evidence="2">2.3.2.27</ecNumber>
    </recommendedName>
</protein>
<dbReference type="Pfam" id="PF13639">
    <property type="entry name" value="zf-RING_2"/>
    <property type="match status" value="1"/>
</dbReference>
<evidence type="ECO:0000256" key="6">
    <source>
        <dbReference type="ARBA" id="ARBA00022786"/>
    </source>
</evidence>
<evidence type="ECO:0000256" key="7">
    <source>
        <dbReference type="ARBA" id="ARBA00022833"/>
    </source>
</evidence>
<name>A0AAD3SUD4_NEPGR</name>
<accession>A0AAD3SUD4</accession>